<reference evidence="4" key="1">
    <citation type="journal article" date="2019" name="Int. J. Syst. Evol. Microbiol.">
        <title>The Global Catalogue of Microorganisms (GCM) 10K type strain sequencing project: providing services to taxonomists for standard genome sequencing and annotation.</title>
        <authorList>
            <consortium name="The Broad Institute Genomics Platform"/>
            <consortium name="The Broad Institute Genome Sequencing Center for Infectious Disease"/>
            <person name="Wu L."/>
            <person name="Ma J."/>
        </authorList>
    </citation>
    <scope>NUCLEOTIDE SEQUENCE [LARGE SCALE GENOMIC DNA]</scope>
    <source>
        <strain evidence="4">JCM 16703</strain>
    </source>
</reference>
<evidence type="ECO:0000259" key="2">
    <source>
        <dbReference type="Pfam" id="PF13193"/>
    </source>
</evidence>
<dbReference type="Gene3D" id="3.30.300.30">
    <property type="match status" value="1"/>
</dbReference>
<dbReference type="Pfam" id="PF00501">
    <property type="entry name" value="AMP-binding"/>
    <property type="match status" value="1"/>
</dbReference>
<accession>A0ABP7XKD2</accession>
<evidence type="ECO:0000313" key="3">
    <source>
        <dbReference type="EMBL" id="GAA4120899.1"/>
    </source>
</evidence>
<dbReference type="PANTHER" id="PTHR43767:SF1">
    <property type="entry name" value="NONRIBOSOMAL PEPTIDE SYNTHASE PES1 (EUROFUNG)-RELATED"/>
    <property type="match status" value="1"/>
</dbReference>
<comment type="caution">
    <text evidence="3">The sequence shown here is derived from an EMBL/GenBank/DDBJ whole genome shotgun (WGS) entry which is preliminary data.</text>
</comment>
<dbReference type="PANTHER" id="PTHR43767">
    <property type="entry name" value="LONG-CHAIN-FATTY-ACID--COA LIGASE"/>
    <property type="match status" value="1"/>
</dbReference>
<evidence type="ECO:0000313" key="4">
    <source>
        <dbReference type="Proteomes" id="UP001501495"/>
    </source>
</evidence>
<dbReference type="RefSeq" id="WP_344733758.1">
    <property type="nucleotide sequence ID" value="NZ_BAAAZH010000017.1"/>
</dbReference>
<evidence type="ECO:0000259" key="1">
    <source>
        <dbReference type="Pfam" id="PF00501"/>
    </source>
</evidence>
<dbReference type="InterPro" id="IPR050237">
    <property type="entry name" value="ATP-dep_AMP-bd_enzyme"/>
</dbReference>
<keyword evidence="4" id="KW-1185">Reference proteome</keyword>
<dbReference type="InterPro" id="IPR025110">
    <property type="entry name" value="AMP-bd_C"/>
</dbReference>
<dbReference type="Proteomes" id="UP001501495">
    <property type="component" value="Unassembled WGS sequence"/>
</dbReference>
<dbReference type="EMBL" id="BAAAZH010000017">
    <property type="protein sequence ID" value="GAA4120899.1"/>
    <property type="molecule type" value="Genomic_DNA"/>
</dbReference>
<dbReference type="InterPro" id="IPR020845">
    <property type="entry name" value="AMP-binding_CS"/>
</dbReference>
<dbReference type="InterPro" id="IPR000873">
    <property type="entry name" value="AMP-dep_synth/lig_dom"/>
</dbReference>
<proteinExistence type="predicted"/>
<dbReference type="InterPro" id="IPR042099">
    <property type="entry name" value="ANL_N_sf"/>
</dbReference>
<dbReference type="InterPro" id="IPR045851">
    <property type="entry name" value="AMP-bd_C_sf"/>
</dbReference>
<sequence>MTAALWPRWSRPDDVEEIERIPLAERPLPATTTEILRLAARSRPDAVALHVMPDAARWAQAQPVTYAELAAETARVAHVLVEAGVSPTTPVALLAPNCRELVPALLGAQAAGVVMPLNANLAPDVLARLVAAAGVRHVIAAGPDLDARAWERVADLAAAGLLDAVWLLRPTSPDDRSDPAPEVILPGVRVAWLAEATAGRPIDFADPHGPDDLAAIFHTGGTTGVPKLAAHTHHNQVSDAWMIAADTTLDAQPDATILAALPLFHVNALHVTLLAPLMRGRAVVWAGPLGFRDPALYAEIWRIVEHFRVGSLSAVPTVYAVLAGCAVDADISSLRVAIVGASALPKAVRESFEGHVGVPLLEGYGLTEATCASARGYVEHPRPGSVGKRLPYQRMRVVRDVDGAWRDVEPGGVGTLVISGPTIFPGYVTGRDATEWRLDPLGTIRDGWLDTGDLARIDADGFVHLVGRSKDLIIRGGHNIEPATIEAALLEHPEVVDAAAVGRPDPRAGELPVAYVSLVAGALLTGDELLRWVADAGLEPAAVPKEVTVWPALPLTDVGKPFKLPLRADAAARALAEALGSDVEEKQVVGGIVDGSVVVTVRAPAEVHERIRSITDRYALEVRLEDQA</sequence>
<feature type="domain" description="AMP-binding enzyme C-terminal" evidence="2">
    <location>
        <begin position="485"/>
        <end position="560"/>
    </location>
</feature>
<name>A0ABP7XKD2_9ACTN</name>
<organism evidence="3 4">
    <name type="scientific">Nocardioides fonticola</name>
    <dbReference type="NCBI Taxonomy" id="450363"/>
    <lineage>
        <taxon>Bacteria</taxon>
        <taxon>Bacillati</taxon>
        <taxon>Actinomycetota</taxon>
        <taxon>Actinomycetes</taxon>
        <taxon>Propionibacteriales</taxon>
        <taxon>Nocardioidaceae</taxon>
        <taxon>Nocardioides</taxon>
    </lineage>
</organism>
<protein>
    <submittedName>
        <fullName evidence="3">Acyl-CoA synthetase</fullName>
    </submittedName>
</protein>
<dbReference type="Pfam" id="PF13193">
    <property type="entry name" value="AMP-binding_C"/>
    <property type="match status" value="1"/>
</dbReference>
<gene>
    <name evidence="3" type="ORF">GCM10022215_25170</name>
</gene>
<dbReference type="NCBIfam" id="NF005714">
    <property type="entry name" value="PRK07529.1"/>
    <property type="match status" value="1"/>
</dbReference>
<dbReference type="SUPFAM" id="SSF56801">
    <property type="entry name" value="Acetyl-CoA synthetase-like"/>
    <property type="match status" value="1"/>
</dbReference>
<feature type="domain" description="AMP-dependent synthetase/ligase" evidence="1">
    <location>
        <begin position="39"/>
        <end position="427"/>
    </location>
</feature>
<dbReference type="Gene3D" id="3.40.50.12780">
    <property type="entry name" value="N-terminal domain of ligase-like"/>
    <property type="match status" value="1"/>
</dbReference>
<dbReference type="PROSITE" id="PS00455">
    <property type="entry name" value="AMP_BINDING"/>
    <property type="match status" value="1"/>
</dbReference>